<dbReference type="Proteomes" id="UP000276568">
    <property type="component" value="Unassembled WGS sequence"/>
</dbReference>
<dbReference type="InterPro" id="IPR006683">
    <property type="entry name" value="Thioestr_dom"/>
</dbReference>
<dbReference type="PANTHER" id="PTHR42856">
    <property type="entry name" value="ACYL-COENZYME A THIOESTERASE PAAI"/>
    <property type="match status" value="1"/>
</dbReference>
<dbReference type="InterPro" id="IPR003736">
    <property type="entry name" value="PAAI_dom"/>
</dbReference>
<dbReference type="InterPro" id="IPR052723">
    <property type="entry name" value="Acyl-CoA_thioesterase_PaaI"/>
</dbReference>
<dbReference type="InterPro" id="IPR029069">
    <property type="entry name" value="HotDog_dom_sf"/>
</dbReference>
<dbReference type="PANTHER" id="PTHR42856:SF1">
    <property type="entry name" value="ACYL-COENZYME A THIOESTERASE PAAI"/>
    <property type="match status" value="1"/>
</dbReference>
<dbReference type="EMBL" id="RJQC01000002">
    <property type="protein sequence ID" value="RNM30666.1"/>
    <property type="molecule type" value="Genomic_DNA"/>
</dbReference>
<evidence type="ECO:0000313" key="3">
    <source>
        <dbReference type="EMBL" id="RNM30666.1"/>
    </source>
</evidence>
<feature type="domain" description="Thioesterase" evidence="2">
    <location>
        <begin position="50"/>
        <end position="120"/>
    </location>
</feature>
<dbReference type="CDD" id="cd03443">
    <property type="entry name" value="PaaI_thioesterase"/>
    <property type="match status" value="1"/>
</dbReference>
<dbReference type="Pfam" id="PF03061">
    <property type="entry name" value="4HBT"/>
    <property type="match status" value="1"/>
</dbReference>
<dbReference type="AlphaFoldDB" id="A0A3N0I266"/>
<dbReference type="NCBIfam" id="TIGR00369">
    <property type="entry name" value="unchar_dom_1"/>
    <property type="match status" value="1"/>
</dbReference>
<evidence type="ECO:0000256" key="1">
    <source>
        <dbReference type="ARBA" id="ARBA00022801"/>
    </source>
</evidence>
<accession>A0A3N0I266</accession>
<dbReference type="GO" id="GO:0016289">
    <property type="term" value="F:acyl-CoA hydrolase activity"/>
    <property type="evidence" value="ECO:0007669"/>
    <property type="project" value="UniProtKB-ARBA"/>
</dbReference>
<gene>
    <name evidence="3" type="ORF">EDX97_07755</name>
</gene>
<organism evidence="3 4">
    <name type="scientific">Absicoccus porci</name>
    <dbReference type="NCBI Taxonomy" id="2486576"/>
    <lineage>
        <taxon>Bacteria</taxon>
        <taxon>Bacillati</taxon>
        <taxon>Bacillota</taxon>
        <taxon>Erysipelotrichia</taxon>
        <taxon>Erysipelotrichales</taxon>
        <taxon>Erysipelotrichaceae</taxon>
        <taxon>Absicoccus</taxon>
    </lineage>
</organism>
<dbReference type="Gene3D" id="3.10.129.10">
    <property type="entry name" value="Hotdog Thioesterase"/>
    <property type="match status" value="1"/>
</dbReference>
<sequence length="138" mass="15460">MKPENNLKLIDRMNHSTAFLQRHNMTITEAWEGHARVEMTIDESMLNVFHIVHGGILFSLADTAAGTASFATGRESVTLNASINFIKPATGKKITAIATEISRGHTIGNYEVFLFNEDETIISRATLTMYFLKKKEEK</sequence>
<dbReference type="RefSeq" id="WP_128520573.1">
    <property type="nucleotide sequence ID" value="NZ_CAUWBR010000001.1"/>
</dbReference>
<evidence type="ECO:0000313" key="4">
    <source>
        <dbReference type="Proteomes" id="UP000276568"/>
    </source>
</evidence>
<protein>
    <submittedName>
        <fullName evidence="3">PaaI family thioesterase</fullName>
    </submittedName>
</protein>
<name>A0A3N0I266_9FIRM</name>
<reference evidence="3 4" key="1">
    <citation type="submission" date="2018-11" db="EMBL/GenBank/DDBJ databases">
        <title>Clostridium sp. nov., a member of the family Erysipelotrichaceae isolated from pig faeces.</title>
        <authorList>
            <person name="Chang Y.-H."/>
        </authorList>
    </citation>
    <scope>NUCLEOTIDE SEQUENCE [LARGE SCALE GENOMIC DNA]</scope>
    <source>
        <strain evidence="3 4">YH-panp20</strain>
    </source>
</reference>
<evidence type="ECO:0000259" key="2">
    <source>
        <dbReference type="Pfam" id="PF03061"/>
    </source>
</evidence>
<keyword evidence="4" id="KW-1185">Reference proteome</keyword>
<dbReference type="OrthoDB" id="286702at2"/>
<proteinExistence type="predicted"/>
<comment type="caution">
    <text evidence="3">The sequence shown here is derived from an EMBL/GenBank/DDBJ whole genome shotgun (WGS) entry which is preliminary data.</text>
</comment>
<keyword evidence="1" id="KW-0378">Hydrolase</keyword>
<dbReference type="SUPFAM" id="SSF54637">
    <property type="entry name" value="Thioesterase/thiol ester dehydrase-isomerase"/>
    <property type="match status" value="1"/>
</dbReference>